<evidence type="ECO:0000256" key="1">
    <source>
        <dbReference type="ARBA" id="ARBA00022723"/>
    </source>
</evidence>
<feature type="compositionally biased region" description="Basic and acidic residues" evidence="7">
    <location>
        <begin position="56"/>
        <end position="66"/>
    </location>
</feature>
<dbReference type="Proteomes" id="UP000322873">
    <property type="component" value="Unassembled WGS sequence"/>
</dbReference>
<organism evidence="9 10">
    <name type="scientific">Monilinia fructicola</name>
    <name type="common">Brown rot fungus</name>
    <name type="synonym">Ciboria fructicola</name>
    <dbReference type="NCBI Taxonomy" id="38448"/>
    <lineage>
        <taxon>Eukaryota</taxon>
        <taxon>Fungi</taxon>
        <taxon>Dikarya</taxon>
        <taxon>Ascomycota</taxon>
        <taxon>Pezizomycotina</taxon>
        <taxon>Leotiomycetes</taxon>
        <taxon>Helotiales</taxon>
        <taxon>Sclerotiniaceae</taxon>
        <taxon>Monilinia</taxon>
    </lineage>
</organism>
<evidence type="ECO:0000256" key="7">
    <source>
        <dbReference type="SAM" id="MobiDB-lite"/>
    </source>
</evidence>
<dbReference type="VEuPathDB" id="FungiDB:MFRU_014g01190"/>
<evidence type="ECO:0000256" key="4">
    <source>
        <dbReference type="ARBA" id="ARBA00023125"/>
    </source>
</evidence>
<dbReference type="CDD" id="cd00067">
    <property type="entry name" value="GAL4"/>
    <property type="match status" value="1"/>
</dbReference>
<dbReference type="InterPro" id="IPR001138">
    <property type="entry name" value="Zn2Cys6_DnaBD"/>
</dbReference>
<name>A0A5M9K4N7_MONFR</name>
<keyword evidence="6" id="KW-0539">Nucleus</keyword>
<keyword evidence="1" id="KW-0479">Metal-binding</keyword>
<evidence type="ECO:0000256" key="6">
    <source>
        <dbReference type="ARBA" id="ARBA00023242"/>
    </source>
</evidence>
<evidence type="ECO:0000256" key="3">
    <source>
        <dbReference type="ARBA" id="ARBA00023015"/>
    </source>
</evidence>
<evidence type="ECO:0000256" key="2">
    <source>
        <dbReference type="ARBA" id="ARBA00022833"/>
    </source>
</evidence>
<keyword evidence="3" id="KW-0805">Transcription regulation</keyword>
<proteinExistence type="predicted"/>
<reference evidence="9 10" key="1">
    <citation type="submission" date="2019-06" db="EMBL/GenBank/DDBJ databases">
        <title>Genome Sequence of the Brown Rot Fungal Pathogen Monilinia fructicola.</title>
        <authorList>
            <person name="De Miccolis Angelini R.M."/>
            <person name="Landi L."/>
            <person name="Abate D."/>
            <person name="Pollastro S."/>
            <person name="Romanazzi G."/>
            <person name="Faretra F."/>
        </authorList>
    </citation>
    <scope>NUCLEOTIDE SEQUENCE [LARGE SCALE GENOMIC DNA]</scope>
    <source>
        <strain evidence="9 10">Mfrc123</strain>
    </source>
</reference>
<dbReference type="EMBL" id="VICG01000001">
    <property type="protein sequence ID" value="KAA8576774.1"/>
    <property type="molecule type" value="Genomic_DNA"/>
</dbReference>
<evidence type="ECO:0000313" key="9">
    <source>
        <dbReference type="EMBL" id="KAA8576774.1"/>
    </source>
</evidence>
<dbReference type="GO" id="GO:0003677">
    <property type="term" value="F:DNA binding"/>
    <property type="evidence" value="ECO:0007669"/>
    <property type="project" value="UniProtKB-KW"/>
</dbReference>
<sequence>MPRVAPGQRKRAFKPKTRTGCVTCKSKEFSIPLFKIRRVKCDEARPSCQRCTSTGRKCDGYERESSDSQMSSSSDSETSSVILRAPPSSIRLTSDRERRAFHFFINMTAPMMGGFGKEACWSEMIPRAAQHESSILHAIIALGALHESREKNSRSAAPNNLLAPAEEAFSLLEYNRAIRCLVEPFSRKERQAMDVCLINCVLFSAFEMMQGNYGSGAAHQQSGSKILCEITYDEGSKKHYHESLKTSNTPYLPMELLEELYLRSDFVLAQMIDISDQSLYLKFKKSYFTVHPPAIFTSLTQARNTLHFFWSRFQNDLHSLNSYPDSPELAERFHVWQLETIEITNKWLSAFQAFILKHGDTFSEAEQVGVAILQIQSHTGYMNAHIPRGIIDNQMLWDPFLSTFEKITILADDVISNPAFTTTVFQIDMGVIGPLYHVAGACRHPIVRRKAIALLERVPSLQEGIWNAGMTARVARKVMELEEFGIAEVREAADIPDWARISDVVPEFGKEGRRVTLRYSRNDGAKGPLVRNVFVETFEW</sequence>
<feature type="region of interest" description="Disordered" evidence="7">
    <location>
        <begin position="52"/>
        <end position="81"/>
    </location>
</feature>
<dbReference type="GO" id="GO:0000981">
    <property type="term" value="F:DNA-binding transcription factor activity, RNA polymerase II-specific"/>
    <property type="evidence" value="ECO:0007669"/>
    <property type="project" value="InterPro"/>
</dbReference>
<keyword evidence="5" id="KW-0804">Transcription</keyword>
<protein>
    <recommendedName>
        <fullName evidence="8">Zn(2)-C6 fungal-type domain-containing protein</fullName>
    </recommendedName>
</protein>
<feature type="domain" description="Zn(2)-C6 fungal-type" evidence="8">
    <location>
        <begin position="36"/>
        <end position="65"/>
    </location>
</feature>
<keyword evidence="2" id="KW-0862">Zinc</keyword>
<dbReference type="InterPro" id="IPR036864">
    <property type="entry name" value="Zn2-C6_fun-type_DNA-bd_sf"/>
</dbReference>
<dbReference type="PANTHER" id="PTHR36206:SF12">
    <property type="entry name" value="ASPERCRYPTIN BIOSYNTHESIS CLUSTER-SPECIFIC TRANSCRIPTION REGULATOR ATNN-RELATED"/>
    <property type="match status" value="1"/>
</dbReference>
<evidence type="ECO:0000259" key="8">
    <source>
        <dbReference type="Pfam" id="PF00172"/>
    </source>
</evidence>
<dbReference type="AlphaFoldDB" id="A0A5M9K4N7"/>
<keyword evidence="4" id="KW-0238">DNA-binding</keyword>
<dbReference type="Gene3D" id="4.10.240.10">
    <property type="entry name" value="Zn(2)-C6 fungal-type DNA-binding domain"/>
    <property type="match status" value="1"/>
</dbReference>
<accession>A0A5M9K4N7</accession>
<keyword evidence="10" id="KW-1185">Reference proteome</keyword>
<comment type="caution">
    <text evidence="9">The sequence shown here is derived from an EMBL/GenBank/DDBJ whole genome shotgun (WGS) entry which is preliminary data.</text>
</comment>
<evidence type="ECO:0000313" key="10">
    <source>
        <dbReference type="Proteomes" id="UP000322873"/>
    </source>
</evidence>
<dbReference type="Pfam" id="PF00172">
    <property type="entry name" value="Zn_clus"/>
    <property type="match status" value="1"/>
</dbReference>
<dbReference type="InterPro" id="IPR052360">
    <property type="entry name" value="Transcr_Regulatory_Proteins"/>
</dbReference>
<gene>
    <name evidence="9" type="ORF">EYC84_006833</name>
</gene>
<evidence type="ECO:0000256" key="5">
    <source>
        <dbReference type="ARBA" id="ARBA00023163"/>
    </source>
</evidence>
<feature type="compositionally biased region" description="Low complexity" evidence="7">
    <location>
        <begin position="67"/>
        <end position="80"/>
    </location>
</feature>
<dbReference type="PANTHER" id="PTHR36206">
    <property type="entry name" value="ASPERCRYPTIN BIOSYNTHESIS CLUSTER-SPECIFIC TRANSCRIPTION REGULATOR ATNN-RELATED"/>
    <property type="match status" value="1"/>
</dbReference>
<dbReference type="GO" id="GO:0008270">
    <property type="term" value="F:zinc ion binding"/>
    <property type="evidence" value="ECO:0007669"/>
    <property type="project" value="InterPro"/>
</dbReference>